<accession>A0A0F7SHR7</accession>
<feature type="compositionally biased region" description="Low complexity" evidence="1">
    <location>
        <begin position="144"/>
        <end position="164"/>
    </location>
</feature>
<feature type="region of interest" description="Disordered" evidence="1">
    <location>
        <begin position="133"/>
        <end position="164"/>
    </location>
</feature>
<feature type="region of interest" description="Disordered" evidence="1">
    <location>
        <begin position="186"/>
        <end position="215"/>
    </location>
</feature>
<evidence type="ECO:0000256" key="1">
    <source>
        <dbReference type="SAM" id="MobiDB-lite"/>
    </source>
</evidence>
<protein>
    <submittedName>
        <fullName evidence="2">Uncharacterized protein</fullName>
    </submittedName>
</protein>
<sequence>MGHFRYLNVSPSPVGKLDGPIVLIITIINQPFSSSVLVHKDTHSNAPVLEYTVIRSDMQTPPIDILSSSSGRPGPVAILSETPRLTTFPSVSPTNSAPSASYGATASSWEILLSSFDAGTHSFCREERIEGHFPSTANITQPARRPSFTFSSSSSSSMTTSRSGPSLLSRLLLHQPPATPQVALGSVISADPSPTLPPRRAPKFDPSSDPRLLGI</sequence>
<proteinExistence type="predicted"/>
<dbReference type="AlphaFoldDB" id="A0A0F7SHR7"/>
<evidence type="ECO:0000313" key="2">
    <source>
        <dbReference type="EMBL" id="CDZ98506.1"/>
    </source>
</evidence>
<name>A0A0F7SHR7_PHARH</name>
<dbReference type="EMBL" id="LN483345">
    <property type="protein sequence ID" value="CDZ98506.1"/>
    <property type="molecule type" value="Genomic_DNA"/>
</dbReference>
<organism evidence="2">
    <name type="scientific">Phaffia rhodozyma</name>
    <name type="common">Yeast</name>
    <name type="synonym">Xanthophyllomyces dendrorhous</name>
    <dbReference type="NCBI Taxonomy" id="264483"/>
    <lineage>
        <taxon>Eukaryota</taxon>
        <taxon>Fungi</taxon>
        <taxon>Dikarya</taxon>
        <taxon>Basidiomycota</taxon>
        <taxon>Agaricomycotina</taxon>
        <taxon>Tremellomycetes</taxon>
        <taxon>Cystofilobasidiales</taxon>
        <taxon>Mrakiaceae</taxon>
        <taxon>Phaffia</taxon>
    </lineage>
</organism>
<reference evidence="2" key="1">
    <citation type="submission" date="2014-08" db="EMBL/GenBank/DDBJ databases">
        <authorList>
            <person name="Sharma Rahul"/>
            <person name="Thines Marco"/>
        </authorList>
    </citation>
    <scope>NUCLEOTIDE SEQUENCE</scope>
</reference>